<protein>
    <submittedName>
        <fullName evidence="2">Uncharacterized protein</fullName>
    </submittedName>
</protein>
<keyword evidence="1" id="KW-1133">Transmembrane helix</keyword>
<dbReference type="EMBL" id="CABWKZ010000026">
    <property type="protein sequence ID" value="VXA57083.1"/>
    <property type="molecule type" value="Genomic_DNA"/>
</dbReference>
<organism evidence="2 3">
    <name type="scientific">Acinetobacter proteolyticus</name>
    <dbReference type="NCBI Taxonomy" id="1776741"/>
    <lineage>
        <taxon>Bacteria</taxon>
        <taxon>Pseudomonadati</taxon>
        <taxon>Pseudomonadota</taxon>
        <taxon>Gammaproteobacteria</taxon>
        <taxon>Moraxellales</taxon>
        <taxon>Moraxellaceae</taxon>
        <taxon>Acinetobacter</taxon>
    </lineage>
</organism>
<reference evidence="2 3" key="1">
    <citation type="submission" date="2019-10" db="EMBL/GenBank/DDBJ databases">
        <authorList>
            <person name="Karimi E."/>
        </authorList>
    </citation>
    <scope>NUCLEOTIDE SEQUENCE [LARGE SCALE GENOMIC DNA]</scope>
    <source>
        <strain evidence="2">Acinetobacter sp. 8BE</strain>
    </source>
</reference>
<name>A0A653K826_9GAMM</name>
<accession>A0A653K826</accession>
<gene>
    <name evidence="2" type="ORF">ACI8B_320007</name>
</gene>
<dbReference type="Proteomes" id="UP000430404">
    <property type="component" value="Unassembled WGS sequence"/>
</dbReference>
<keyword evidence="1" id="KW-0472">Membrane</keyword>
<proteinExistence type="predicted"/>
<evidence type="ECO:0000313" key="3">
    <source>
        <dbReference type="Proteomes" id="UP000430404"/>
    </source>
</evidence>
<feature type="transmembrane region" description="Helical" evidence="1">
    <location>
        <begin position="6"/>
        <end position="29"/>
    </location>
</feature>
<evidence type="ECO:0000256" key="1">
    <source>
        <dbReference type="SAM" id="Phobius"/>
    </source>
</evidence>
<sequence>MLFLSPIPHFISVKVIPSGQFIYLFLIIIQQKISNSYFPLSLKGQA</sequence>
<dbReference type="AlphaFoldDB" id="A0A653K826"/>
<evidence type="ECO:0000313" key="2">
    <source>
        <dbReference type="EMBL" id="VXA57083.1"/>
    </source>
</evidence>
<keyword evidence="1" id="KW-0812">Transmembrane</keyword>